<feature type="region of interest" description="Disordered" evidence="1">
    <location>
        <begin position="153"/>
        <end position="194"/>
    </location>
</feature>
<name>A0AA36IHP3_9DINO</name>
<sequence>MASRVLHKALVAAAAVRAQEPPYGFRARLQEAADVMCTEDCWMQGVSEISEMMRKGTEYTTIDMRALLYVVDIVLRRTELARQRNLQDPVAEKLAKALQPHLGSWLLQVLRHRRQPHALQKSRRMVQKWRDGGWLNVDTLAPLLDLLNEELPADSQQDDSQQSSLSQPSLPAASGPSPKRPRSEAPTLAPAAPAAPLAPAAPAALAAPGPAPVALAHTRRVVLPGRRSSAPRPAPEPAVAPVAPEAAPKAVTEAKAPKEAPAQTCNDREPHKIWKVLGDCRCLFRAVARARYLDHHNRLPRDILGEPLDEAQRTKERETADKLRRCLCQRLQKCKEEVSALLEGPVPFEEYLSKMEDWRTWGDEICLKFLPDLIGCPIQVYSWNSEQGLTFDAGMYLPTDKVKLKEDCIVLWYNGKTHYDLVSTEWLQWRENTILSSAT</sequence>
<dbReference type="GO" id="GO:0016579">
    <property type="term" value="P:protein deubiquitination"/>
    <property type="evidence" value="ECO:0007669"/>
    <property type="project" value="TreeGrafter"/>
</dbReference>
<evidence type="ECO:0000313" key="3">
    <source>
        <dbReference type="EMBL" id="CAJ1386904.1"/>
    </source>
</evidence>
<evidence type="ECO:0000313" key="4">
    <source>
        <dbReference type="Proteomes" id="UP001178507"/>
    </source>
</evidence>
<dbReference type="Pfam" id="PF02338">
    <property type="entry name" value="OTU"/>
    <property type="match status" value="1"/>
</dbReference>
<dbReference type="InterPro" id="IPR038765">
    <property type="entry name" value="Papain-like_cys_pep_sf"/>
</dbReference>
<dbReference type="PANTHER" id="PTHR12419">
    <property type="entry name" value="OTU DOMAIN CONTAINING PROTEIN"/>
    <property type="match status" value="1"/>
</dbReference>
<protein>
    <recommendedName>
        <fullName evidence="2">OTU domain-containing protein</fullName>
    </recommendedName>
</protein>
<dbReference type="InterPro" id="IPR003323">
    <property type="entry name" value="OTU_dom"/>
</dbReference>
<dbReference type="Gene3D" id="3.90.70.80">
    <property type="match status" value="1"/>
</dbReference>
<dbReference type="EMBL" id="CAUJNA010001435">
    <property type="protein sequence ID" value="CAJ1386904.1"/>
    <property type="molecule type" value="Genomic_DNA"/>
</dbReference>
<accession>A0AA36IHP3</accession>
<dbReference type="InterPro" id="IPR050704">
    <property type="entry name" value="Peptidase_C85-like"/>
</dbReference>
<organism evidence="3 4">
    <name type="scientific">Effrenium voratum</name>
    <dbReference type="NCBI Taxonomy" id="2562239"/>
    <lineage>
        <taxon>Eukaryota</taxon>
        <taxon>Sar</taxon>
        <taxon>Alveolata</taxon>
        <taxon>Dinophyceae</taxon>
        <taxon>Suessiales</taxon>
        <taxon>Symbiodiniaceae</taxon>
        <taxon>Effrenium</taxon>
    </lineage>
</organism>
<feature type="compositionally biased region" description="Low complexity" evidence="1">
    <location>
        <begin position="185"/>
        <end position="194"/>
    </location>
</feature>
<proteinExistence type="predicted"/>
<dbReference type="SUPFAM" id="SSF54001">
    <property type="entry name" value="Cysteine proteinases"/>
    <property type="match status" value="1"/>
</dbReference>
<dbReference type="AlphaFoldDB" id="A0AA36IHP3"/>
<feature type="domain" description="OTU" evidence="2">
    <location>
        <begin position="271"/>
        <end position="425"/>
    </location>
</feature>
<feature type="compositionally biased region" description="Low complexity" evidence="1">
    <location>
        <begin position="153"/>
        <end position="177"/>
    </location>
</feature>
<keyword evidence="4" id="KW-1185">Reference proteome</keyword>
<dbReference type="PROSITE" id="PS50802">
    <property type="entry name" value="OTU"/>
    <property type="match status" value="1"/>
</dbReference>
<comment type="caution">
    <text evidence="3">The sequence shown here is derived from an EMBL/GenBank/DDBJ whole genome shotgun (WGS) entry which is preliminary data.</text>
</comment>
<reference evidence="3" key="1">
    <citation type="submission" date="2023-08" db="EMBL/GenBank/DDBJ databases">
        <authorList>
            <person name="Chen Y."/>
            <person name="Shah S."/>
            <person name="Dougan E. K."/>
            <person name="Thang M."/>
            <person name="Chan C."/>
        </authorList>
    </citation>
    <scope>NUCLEOTIDE SEQUENCE</scope>
</reference>
<gene>
    <name evidence="3" type="ORF">EVOR1521_LOCUS13082</name>
</gene>
<evidence type="ECO:0000256" key="1">
    <source>
        <dbReference type="SAM" id="MobiDB-lite"/>
    </source>
</evidence>
<dbReference type="Proteomes" id="UP001178507">
    <property type="component" value="Unassembled WGS sequence"/>
</dbReference>
<evidence type="ECO:0000259" key="2">
    <source>
        <dbReference type="PROSITE" id="PS50802"/>
    </source>
</evidence>
<dbReference type="GO" id="GO:0004843">
    <property type="term" value="F:cysteine-type deubiquitinase activity"/>
    <property type="evidence" value="ECO:0007669"/>
    <property type="project" value="TreeGrafter"/>
</dbReference>
<feature type="region of interest" description="Disordered" evidence="1">
    <location>
        <begin position="225"/>
        <end position="244"/>
    </location>
</feature>